<accession>A0A9D4TEZ2</accession>
<dbReference type="Gene3D" id="3.40.640.10">
    <property type="entry name" value="Type I PLP-dependent aspartate aminotransferase-like (Major domain)"/>
    <property type="match status" value="1"/>
</dbReference>
<evidence type="ECO:0000256" key="4">
    <source>
        <dbReference type="ARBA" id="ARBA00022679"/>
    </source>
</evidence>
<reference evidence="7" key="1">
    <citation type="journal article" date="2019" name="Plant J.">
        <title>Chlorella vulgaris genome assembly and annotation reveals the molecular basis for metabolic acclimation to high light conditions.</title>
        <authorList>
            <person name="Cecchin M."/>
            <person name="Marcolungo L."/>
            <person name="Rossato M."/>
            <person name="Girolomoni L."/>
            <person name="Cosentino E."/>
            <person name="Cuine S."/>
            <person name="Li-Beisson Y."/>
            <person name="Delledonne M."/>
            <person name="Ballottari M."/>
        </authorList>
    </citation>
    <scope>NUCLEOTIDE SEQUENCE</scope>
    <source>
        <strain evidence="7">211/11P</strain>
    </source>
</reference>
<reference evidence="7" key="2">
    <citation type="submission" date="2020-11" db="EMBL/GenBank/DDBJ databases">
        <authorList>
            <person name="Cecchin M."/>
            <person name="Marcolungo L."/>
            <person name="Rossato M."/>
            <person name="Girolomoni L."/>
            <person name="Cosentino E."/>
            <person name="Cuine S."/>
            <person name="Li-Beisson Y."/>
            <person name="Delledonne M."/>
            <person name="Ballottari M."/>
        </authorList>
    </citation>
    <scope>NUCLEOTIDE SEQUENCE</scope>
    <source>
        <strain evidence="7">211/11P</strain>
        <tissue evidence="7">Whole cell</tissue>
    </source>
</reference>
<evidence type="ECO:0000256" key="5">
    <source>
        <dbReference type="ARBA" id="ARBA00022898"/>
    </source>
</evidence>
<keyword evidence="3" id="KW-0032">Aminotransferase</keyword>
<dbReference type="InterPro" id="IPR015424">
    <property type="entry name" value="PyrdxlP-dep_Trfase"/>
</dbReference>
<organism evidence="7 8">
    <name type="scientific">Chlorella vulgaris</name>
    <name type="common">Green alga</name>
    <dbReference type="NCBI Taxonomy" id="3077"/>
    <lineage>
        <taxon>Eukaryota</taxon>
        <taxon>Viridiplantae</taxon>
        <taxon>Chlorophyta</taxon>
        <taxon>core chlorophytes</taxon>
        <taxon>Trebouxiophyceae</taxon>
        <taxon>Chlorellales</taxon>
        <taxon>Chlorellaceae</taxon>
        <taxon>Chlorella clade</taxon>
        <taxon>Chlorella</taxon>
    </lineage>
</organism>
<dbReference type="GO" id="GO:0008483">
    <property type="term" value="F:transaminase activity"/>
    <property type="evidence" value="ECO:0007669"/>
    <property type="project" value="UniProtKB-KW"/>
</dbReference>
<evidence type="ECO:0008006" key="9">
    <source>
        <dbReference type="Google" id="ProtNLM"/>
    </source>
</evidence>
<dbReference type="OrthoDB" id="5419315at2759"/>
<dbReference type="InterPro" id="IPR050103">
    <property type="entry name" value="Class-III_PLP-dep_AT"/>
</dbReference>
<evidence type="ECO:0000313" key="7">
    <source>
        <dbReference type="EMBL" id="KAI3423896.1"/>
    </source>
</evidence>
<dbReference type="SUPFAM" id="SSF53383">
    <property type="entry name" value="PLP-dependent transferases"/>
    <property type="match status" value="1"/>
</dbReference>
<name>A0A9D4TEZ2_CHLVU</name>
<keyword evidence="8" id="KW-1185">Reference proteome</keyword>
<evidence type="ECO:0000256" key="1">
    <source>
        <dbReference type="ARBA" id="ARBA00001933"/>
    </source>
</evidence>
<dbReference type="InterPro" id="IPR015422">
    <property type="entry name" value="PyrdxlP-dep_Trfase_small"/>
</dbReference>
<gene>
    <name evidence="7" type="ORF">D9Q98_009730</name>
</gene>
<sequence>MVSSSLLRLGAKAAGEAVGVGGWSYAKIVEHLSPAVSKFSPVVAERGSGSYVWTTDGRKHLDFACGIGVLSTGHCHPRVVAAVQEQAAQIIMAQQNIFPASRPMVDLLQRLETVMPSQLTSHFFCNSGSEAVENAVKIARNYTGKQNIIAFDGAYHGRTYGAMALTTSKTVYRQTFGPFPSGVVNAPYPYCLHCKARQAAGGLGYEVAPNTPPLGKAYDQRQCCGGPLESLEWMFKTHSAPSETAAIIIEPILGEGGFLTPPPGFLSALRALCDKHDMLLIFDEVQCGVARTGKWWGHQHLTDAQPDMLLFAKGIASGVPFAGVSAKPHLYDKMSPGMMGGTYGGSALGCAAAAATLDVISGEGLLQNAADRGQQLAAGLLRLSEKYPIVDVRGRGLMMAAEFGGADGSLAARPHTAADVTHAAGLRGLLLLGAGARETVRFLPPLNVSESEMEEGLGLFEQSLEDVFGGGGDVRSA</sequence>
<dbReference type="FunFam" id="3.40.640.10:FF:000013">
    <property type="entry name" value="4-aminobutyrate aminotransferase"/>
    <property type="match status" value="1"/>
</dbReference>
<dbReference type="Pfam" id="PF00202">
    <property type="entry name" value="Aminotran_3"/>
    <property type="match status" value="1"/>
</dbReference>
<dbReference type="GO" id="GO:0042802">
    <property type="term" value="F:identical protein binding"/>
    <property type="evidence" value="ECO:0007669"/>
    <property type="project" value="TreeGrafter"/>
</dbReference>
<dbReference type="GO" id="GO:0030170">
    <property type="term" value="F:pyridoxal phosphate binding"/>
    <property type="evidence" value="ECO:0007669"/>
    <property type="project" value="InterPro"/>
</dbReference>
<proteinExistence type="inferred from homology"/>
<dbReference type="PANTHER" id="PTHR11986">
    <property type="entry name" value="AMINOTRANSFERASE CLASS III"/>
    <property type="match status" value="1"/>
</dbReference>
<keyword evidence="4" id="KW-0808">Transferase</keyword>
<dbReference type="Proteomes" id="UP001055712">
    <property type="component" value="Unassembled WGS sequence"/>
</dbReference>
<comment type="similarity">
    <text evidence="2 6">Belongs to the class-III pyridoxal-phosphate-dependent aminotransferase family.</text>
</comment>
<evidence type="ECO:0000313" key="8">
    <source>
        <dbReference type="Proteomes" id="UP001055712"/>
    </source>
</evidence>
<evidence type="ECO:0000256" key="6">
    <source>
        <dbReference type="RuleBase" id="RU003560"/>
    </source>
</evidence>
<dbReference type="AlphaFoldDB" id="A0A9D4TEZ2"/>
<dbReference type="InterPro" id="IPR005814">
    <property type="entry name" value="Aminotrans_3"/>
</dbReference>
<protein>
    <recommendedName>
        <fullName evidence="9">4-aminobutyrate aminotransferase</fullName>
    </recommendedName>
</protein>
<dbReference type="Gene3D" id="3.90.1150.10">
    <property type="entry name" value="Aspartate Aminotransferase, domain 1"/>
    <property type="match status" value="1"/>
</dbReference>
<dbReference type="PIRSF" id="PIRSF000521">
    <property type="entry name" value="Transaminase_4ab_Lys_Orn"/>
    <property type="match status" value="1"/>
</dbReference>
<dbReference type="InterPro" id="IPR049704">
    <property type="entry name" value="Aminotrans_3_PPA_site"/>
</dbReference>
<dbReference type="InterPro" id="IPR015421">
    <property type="entry name" value="PyrdxlP-dep_Trfase_major"/>
</dbReference>
<comment type="cofactor">
    <cofactor evidence="1">
        <name>pyridoxal 5'-phosphate</name>
        <dbReference type="ChEBI" id="CHEBI:597326"/>
    </cofactor>
</comment>
<dbReference type="PROSITE" id="PS00600">
    <property type="entry name" value="AA_TRANSFER_CLASS_3"/>
    <property type="match status" value="1"/>
</dbReference>
<evidence type="ECO:0000256" key="3">
    <source>
        <dbReference type="ARBA" id="ARBA00022576"/>
    </source>
</evidence>
<comment type="caution">
    <text evidence="7">The sequence shown here is derived from an EMBL/GenBank/DDBJ whole genome shotgun (WGS) entry which is preliminary data.</text>
</comment>
<evidence type="ECO:0000256" key="2">
    <source>
        <dbReference type="ARBA" id="ARBA00008954"/>
    </source>
</evidence>
<dbReference type="CDD" id="cd00610">
    <property type="entry name" value="OAT_like"/>
    <property type="match status" value="1"/>
</dbReference>
<keyword evidence="5 6" id="KW-0663">Pyridoxal phosphate</keyword>
<dbReference type="EMBL" id="SIDB01000014">
    <property type="protein sequence ID" value="KAI3423896.1"/>
    <property type="molecule type" value="Genomic_DNA"/>
</dbReference>